<organism evidence="1 2">
    <name type="scientific">Rosa chinensis</name>
    <name type="common">China rose</name>
    <dbReference type="NCBI Taxonomy" id="74649"/>
    <lineage>
        <taxon>Eukaryota</taxon>
        <taxon>Viridiplantae</taxon>
        <taxon>Streptophyta</taxon>
        <taxon>Embryophyta</taxon>
        <taxon>Tracheophyta</taxon>
        <taxon>Spermatophyta</taxon>
        <taxon>Magnoliopsida</taxon>
        <taxon>eudicotyledons</taxon>
        <taxon>Gunneridae</taxon>
        <taxon>Pentapetalae</taxon>
        <taxon>rosids</taxon>
        <taxon>fabids</taxon>
        <taxon>Rosales</taxon>
        <taxon>Rosaceae</taxon>
        <taxon>Rosoideae</taxon>
        <taxon>Rosoideae incertae sedis</taxon>
        <taxon>Rosa</taxon>
    </lineage>
</organism>
<proteinExistence type="predicted"/>
<dbReference type="AlphaFoldDB" id="A0A2P6RHP7"/>
<sequence length="59" mass="7073">MILCIPVNNKEDNVCISQCKSKHKFCFSWNELTNPTRLYHISCFRIDLLAVLFRRRTKK</sequence>
<comment type="caution">
    <text evidence="1">The sequence shown here is derived from an EMBL/GenBank/DDBJ whole genome shotgun (WGS) entry which is preliminary data.</text>
</comment>
<dbReference type="Proteomes" id="UP000238479">
    <property type="component" value="Chromosome 3"/>
</dbReference>
<evidence type="ECO:0000313" key="2">
    <source>
        <dbReference type="Proteomes" id="UP000238479"/>
    </source>
</evidence>
<keyword evidence="2" id="KW-1185">Reference proteome</keyword>
<protein>
    <submittedName>
        <fullName evidence="1">Uncharacterized protein</fullName>
    </submittedName>
</protein>
<reference evidence="1 2" key="1">
    <citation type="journal article" date="2018" name="Nat. Genet.">
        <title>The Rosa genome provides new insights in the design of modern roses.</title>
        <authorList>
            <person name="Bendahmane M."/>
        </authorList>
    </citation>
    <scope>NUCLEOTIDE SEQUENCE [LARGE SCALE GENOMIC DNA]</scope>
    <source>
        <strain evidence="2">cv. Old Blush</strain>
    </source>
</reference>
<evidence type="ECO:0000313" key="1">
    <source>
        <dbReference type="EMBL" id="PRQ45958.1"/>
    </source>
</evidence>
<dbReference type="EMBL" id="PDCK01000041">
    <property type="protein sequence ID" value="PRQ45958.1"/>
    <property type="molecule type" value="Genomic_DNA"/>
</dbReference>
<name>A0A2P6RHP7_ROSCH</name>
<accession>A0A2P6RHP7</accession>
<dbReference type="Gramene" id="PRQ45958">
    <property type="protein sequence ID" value="PRQ45958"/>
    <property type="gene ID" value="RchiOBHm_Chr3g0497391"/>
</dbReference>
<gene>
    <name evidence="1" type="ORF">RchiOBHm_Chr3g0497391</name>
</gene>